<dbReference type="InterPro" id="IPR029063">
    <property type="entry name" value="SAM-dependent_MTases_sf"/>
</dbReference>
<accession>A0A381SGL6</accession>
<sequence length="272" mass="31160">VVARIFTSILRISPKVRKYLWKWWYQRLAKRGQETGWAYMNYGYTSLNGSPKLDLEEKDENDRHFIQLYHYAASAVPIENNNVLEVGSGRGGGTSFVARYHSPAEMTGLDFSPTAIILSQKMHGDIPNLTFVHGDAEKLPFEDRNFDVVINVESSHCYGNMDAFVKEVSRVLKPGGYFSWVDLRGADMIQALEVALSHPQLQLVRNEIITENVIQALDEIHERKIDLIREYIPKWIQPAFKDFAGVKNSKIYNAFKDGSALYLAKTYQKTRH</sequence>
<dbReference type="GO" id="GO:0003838">
    <property type="term" value="F:sterol 24-C-methyltransferase activity"/>
    <property type="evidence" value="ECO:0007669"/>
    <property type="project" value="TreeGrafter"/>
</dbReference>
<dbReference type="AlphaFoldDB" id="A0A381SGL6"/>
<name>A0A381SGL6_9ZZZZ</name>
<organism evidence="3">
    <name type="scientific">marine metagenome</name>
    <dbReference type="NCBI Taxonomy" id="408172"/>
    <lineage>
        <taxon>unclassified sequences</taxon>
        <taxon>metagenomes</taxon>
        <taxon>ecological metagenomes</taxon>
    </lineage>
</organism>
<dbReference type="GO" id="GO:0016126">
    <property type="term" value="P:sterol biosynthetic process"/>
    <property type="evidence" value="ECO:0007669"/>
    <property type="project" value="TreeGrafter"/>
</dbReference>
<keyword evidence="1" id="KW-0808">Transferase</keyword>
<dbReference type="Gene3D" id="3.40.50.150">
    <property type="entry name" value="Vaccinia Virus protein VP39"/>
    <property type="match status" value="1"/>
</dbReference>
<dbReference type="CDD" id="cd02440">
    <property type="entry name" value="AdoMet_MTases"/>
    <property type="match status" value="1"/>
</dbReference>
<reference evidence="3" key="1">
    <citation type="submission" date="2018-05" db="EMBL/GenBank/DDBJ databases">
        <authorList>
            <person name="Lanie J.A."/>
            <person name="Ng W.-L."/>
            <person name="Kazmierczak K.M."/>
            <person name="Andrzejewski T.M."/>
            <person name="Davidsen T.M."/>
            <person name="Wayne K.J."/>
            <person name="Tettelin H."/>
            <person name="Glass J.I."/>
            <person name="Rusch D."/>
            <person name="Podicherti R."/>
            <person name="Tsui H.-C.T."/>
            <person name="Winkler M.E."/>
        </authorList>
    </citation>
    <scope>NUCLEOTIDE SEQUENCE</scope>
</reference>
<proteinExistence type="predicted"/>
<dbReference type="PANTHER" id="PTHR44068:SF1">
    <property type="entry name" value="HYPOTHETICAL LOC100005854"/>
    <property type="match status" value="1"/>
</dbReference>
<dbReference type="PANTHER" id="PTHR44068">
    <property type="entry name" value="ZGC:194242"/>
    <property type="match status" value="1"/>
</dbReference>
<feature type="non-terminal residue" evidence="3">
    <location>
        <position position="1"/>
    </location>
</feature>
<gene>
    <name evidence="3" type="ORF">METZ01_LOCUS56074</name>
</gene>
<evidence type="ECO:0000313" key="3">
    <source>
        <dbReference type="EMBL" id="SVA03220.1"/>
    </source>
</evidence>
<feature type="domain" description="Methyltransferase type 11" evidence="2">
    <location>
        <begin position="84"/>
        <end position="178"/>
    </location>
</feature>
<evidence type="ECO:0000256" key="1">
    <source>
        <dbReference type="ARBA" id="ARBA00022679"/>
    </source>
</evidence>
<dbReference type="SUPFAM" id="SSF53335">
    <property type="entry name" value="S-adenosyl-L-methionine-dependent methyltransferases"/>
    <property type="match status" value="1"/>
</dbReference>
<evidence type="ECO:0000259" key="2">
    <source>
        <dbReference type="Pfam" id="PF08241"/>
    </source>
</evidence>
<dbReference type="EMBL" id="UINC01003084">
    <property type="protein sequence ID" value="SVA03220.1"/>
    <property type="molecule type" value="Genomic_DNA"/>
</dbReference>
<dbReference type="GO" id="GO:0005783">
    <property type="term" value="C:endoplasmic reticulum"/>
    <property type="evidence" value="ECO:0007669"/>
    <property type="project" value="TreeGrafter"/>
</dbReference>
<dbReference type="InterPro" id="IPR013216">
    <property type="entry name" value="Methyltransf_11"/>
</dbReference>
<dbReference type="Pfam" id="PF08241">
    <property type="entry name" value="Methyltransf_11"/>
    <property type="match status" value="1"/>
</dbReference>
<protein>
    <recommendedName>
        <fullName evidence="2">Methyltransferase type 11 domain-containing protein</fullName>
    </recommendedName>
</protein>
<dbReference type="InterPro" id="IPR050447">
    <property type="entry name" value="Erg6_SMT_methyltransf"/>
</dbReference>